<dbReference type="EMBL" id="OCNF01000010">
    <property type="protein sequence ID" value="SOD68750.1"/>
    <property type="molecule type" value="Genomic_DNA"/>
</dbReference>
<evidence type="ECO:0000313" key="6">
    <source>
        <dbReference type="EMBL" id="SOD68750.1"/>
    </source>
</evidence>
<dbReference type="SUPFAM" id="SSF53850">
    <property type="entry name" value="Periplasmic binding protein-like II"/>
    <property type="match status" value="1"/>
</dbReference>
<keyword evidence="4" id="KW-0804">Transcription</keyword>
<evidence type="ECO:0000256" key="4">
    <source>
        <dbReference type="ARBA" id="ARBA00023163"/>
    </source>
</evidence>
<dbReference type="Proteomes" id="UP000219669">
    <property type="component" value="Unassembled WGS sequence"/>
</dbReference>
<dbReference type="InterPro" id="IPR036388">
    <property type="entry name" value="WH-like_DNA-bd_sf"/>
</dbReference>
<dbReference type="Gene3D" id="3.40.190.290">
    <property type="match status" value="1"/>
</dbReference>
<dbReference type="PRINTS" id="PR00039">
    <property type="entry name" value="HTHLYSR"/>
</dbReference>
<dbReference type="PANTHER" id="PTHR30537">
    <property type="entry name" value="HTH-TYPE TRANSCRIPTIONAL REGULATOR"/>
    <property type="match status" value="1"/>
</dbReference>
<dbReference type="SUPFAM" id="SSF46785">
    <property type="entry name" value="Winged helix' DNA-binding domain"/>
    <property type="match status" value="1"/>
</dbReference>
<dbReference type="RefSeq" id="WP_179655840.1">
    <property type="nucleotide sequence ID" value="NZ_CP083931.1"/>
</dbReference>
<dbReference type="Gene3D" id="1.10.10.10">
    <property type="entry name" value="Winged helix-like DNA-binding domain superfamily/Winged helix DNA-binding domain"/>
    <property type="match status" value="1"/>
</dbReference>
<protein>
    <submittedName>
        <fullName evidence="6">DNA-binding transcriptional regulator, LysR family</fullName>
    </submittedName>
</protein>
<dbReference type="Pfam" id="PF03466">
    <property type="entry name" value="LysR_substrate"/>
    <property type="match status" value="1"/>
</dbReference>
<dbReference type="PROSITE" id="PS50931">
    <property type="entry name" value="HTH_LYSR"/>
    <property type="match status" value="1"/>
</dbReference>
<dbReference type="InterPro" id="IPR036390">
    <property type="entry name" value="WH_DNA-bd_sf"/>
</dbReference>
<dbReference type="Pfam" id="PF00126">
    <property type="entry name" value="HTH_1"/>
    <property type="match status" value="1"/>
</dbReference>
<sequence>MKANLNDLRAFIMIVRTQSFTKAAAQMGLTQSALSHSMRNMEMRLGVKLLERTTRNLSLTEAGERLFQRLSPLMDDIDQEIANLDKMSDNNNGVLRLSGSEHAFNYVLWQGLSQFMHQHPHIQLHLIADTRPVDLTTERFDAGIRMGVAEMNTQLYHHVRVSDDVRMCIVGSPKYLAQHGTPQNAYDLQQHDCIALHVLASGKLLNWELIDPTSPKTIVQIQPQGQFIASQTPLLRRAALNDMGLAWLPRDTVEEDLRSGSLKTVLDDWAIHYSAYYLYFPHHRAQSPLLALLVDALQKSD</sequence>
<dbReference type="AlphaFoldDB" id="A0A286ED01"/>
<gene>
    <name evidence="6" type="ORF">SAMN02746062_01386</name>
</gene>
<dbReference type="GO" id="GO:0006351">
    <property type="term" value="P:DNA-templated transcription"/>
    <property type="evidence" value="ECO:0007669"/>
    <property type="project" value="TreeGrafter"/>
</dbReference>
<keyword evidence="7" id="KW-1185">Reference proteome</keyword>
<reference evidence="6 7" key="1">
    <citation type="submission" date="2017-09" db="EMBL/GenBank/DDBJ databases">
        <authorList>
            <person name="Ehlers B."/>
            <person name="Leendertz F.H."/>
        </authorList>
    </citation>
    <scope>NUCLEOTIDE SEQUENCE [LARGE SCALE GENOMIC DNA]</scope>
    <source>
        <strain evidence="6 7">DSM 16848</strain>
    </source>
</reference>
<proteinExistence type="inferred from homology"/>
<evidence type="ECO:0000256" key="2">
    <source>
        <dbReference type="ARBA" id="ARBA00023015"/>
    </source>
</evidence>
<evidence type="ECO:0000259" key="5">
    <source>
        <dbReference type="PROSITE" id="PS50931"/>
    </source>
</evidence>
<comment type="similarity">
    <text evidence="1">Belongs to the LysR transcriptional regulatory family.</text>
</comment>
<feature type="domain" description="HTH lysR-type" evidence="5">
    <location>
        <begin position="1"/>
        <end position="60"/>
    </location>
</feature>
<organism evidence="6 7">
    <name type="scientific">Alysiella filiformis DSM 16848</name>
    <dbReference type="NCBI Taxonomy" id="1120981"/>
    <lineage>
        <taxon>Bacteria</taxon>
        <taxon>Pseudomonadati</taxon>
        <taxon>Pseudomonadota</taxon>
        <taxon>Betaproteobacteria</taxon>
        <taxon>Neisseriales</taxon>
        <taxon>Neisseriaceae</taxon>
        <taxon>Alysiella</taxon>
    </lineage>
</organism>
<accession>A0A286ED01</accession>
<keyword evidence="2" id="KW-0805">Transcription regulation</keyword>
<dbReference type="GO" id="GO:0043565">
    <property type="term" value="F:sequence-specific DNA binding"/>
    <property type="evidence" value="ECO:0007669"/>
    <property type="project" value="TreeGrafter"/>
</dbReference>
<dbReference type="InterPro" id="IPR000847">
    <property type="entry name" value="LysR_HTH_N"/>
</dbReference>
<dbReference type="PANTHER" id="PTHR30537:SF1">
    <property type="entry name" value="HTH-TYPE TRANSCRIPTIONAL REGULATOR PGRR"/>
    <property type="match status" value="1"/>
</dbReference>
<evidence type="ECO:0000256" key="3">
    <source>
        <dbReference type="ARBA" id="ARBA00023125"/>
    </source>
</evidence>
<dbReference type="InterPro" id="IPR058163">
    <property type="entry name" value="LysR-type_TF_proteobact-type"/>
</dbReference>
<keyword evidence="3 6" id="KW-0238">DNA-binding</keyword>
<evidence type="ECO:0000313" key="7">
    <source>
        <dbReference type="Proteomes" id="UP000219669"/>
    </source>
</evidence>
<name>A0A286ED01_9NEIS</name>
<dbReference type="GO" id="GO:0003700">
    <property type="term" value="F:DNA-binding transcription factor activity"/>
    <property type="evidence" value="ECO:0007669"/>
    <property type="project" value="InterPro"/>
</dbReference>
<dbReference type="InterPro" id="IPR005119">
    <property type="entry name" value="LysR_subst-bd"/>
</dbReference>
<evidence type="ECO:0000256" key="1">
    <source>
        <dbReference type="ARBA" id="ARBA00009437"/>
    </source>
</evidence>
<dbReference type="FunFam" id="1.10.10.10:FF:000001">
    <property type="entry name" value="LysR family transcriptional regulator"/>
    <property type="match status" value="1"/>
</dbReference>